<feature type="transmembrane region" description="Helical" evidence="2">
    <location>
        <begin position="18"/>
        <end position="37"/>
    </location>
</feature>
<feature type="region of interest" description="Disordered" evidence="1">
    <location>
        <begin position="234"/>
        <end position="253"/>
    </location>
</feature>
<evidence type="ECO:0000313" key="4">
    <source>
        <dbReference type="Proteomes" id="UP001472866"/>
    </source>
</evidence>
<sequence length="253" mass="27723">MDCGRAAILISKDKRMKYAYAFDALMAVGALGCHFVVDGMLGECGKVACIYFLLVGTLSAYSYVAMDRGDIVHISVADNIGKLSLLLIGVATIALLVHVLSTVLEDKQRNQAAANKKRQEKEEEVKVGLTSRLAQDVMACKKGAPGLLKLLELDRSALHGYSPEDISEELSVAIRGLCSFVKLANATILASEVPIQILYEKHILDKEVAIAFHTMDDSHKKVMAATARLLEEYFTRGDDEEEEEGERESSKDK</sequence>
<evidence type="ECO:0000256" key="1">
    <source>
        <dbReference type="SAM" id="MobiDB-lite"/>
    </source>
</evidence>
<dbReference type="Proteomes" id="UP001472866">
    <property type="component" value="Chromosome 18"/>
</dbReference>
<feature type="transmembrane region" description="Helical" evidence="2">
    <location>
        <begin position="84"/>
        <end position="104"/>
    </location>
</feature>
<keyword evidence="2" id="KW-0812">Transmembrane</keyword>
<keyword evidence="4" id="KW-1185">Reference proteome</keyword>
<reference evidence="3 4" key="1">
    <citation type="submission" date="2024-03" db="EMBL/GenBank/DDBJ databases">
        <title>Complete genome sequence of the green alga Chloropicon roscoffensis RCC1871.</title>
        <authorList>
            <person name="Lemieux C."/>
            <person name="Pombert J.-F."/>
            <person name="Otis C."/>
            <person name="Turmel M."/>
        </authorList>
    </citation>
    <scope>NUCLEOTIDE SEQUENCE [LARGE SCALE GENOMIC DNA]</scope>
    <source>
        <strain evidence="3 4">RCC1871</strain>
    </source>
</reference>
<dbReference type="AlphaFoldDB" id="A0AAX4PLI6"/>
<evidence type="ECO:0000256" key="2">
    <source>
        <dbReference type="SAM" id="Phobius"/>
    </source>
</evidence>
<proteinExistence type="predicted"/>
<keyword evidence="2" id="KW-1133">Transmembrane helix</keyword>
<evidence type="ECO:0000313" key="3">
    <source>
        <dbReference type="EMBL" id="WZN67210.1"/>
    </source>
</evidence>
<protein>
    <submittedName>
        <fullName evidence="3">Uncharacterized protein</fullName>
    </submittedName>
</protein>
<accession>A0AAX4PLI6</accession>
<keyword evidence="2" id="KW-0472">Membrane</keyword>
<dbReference type="EMBL" id="CP151518">
    <property type="protein sequence ID" value="WZN67210.1"/>
    <property type="molecule type" value="Genomic_DNA"/>
</dbReference>
<gene>
    <name evidence="3" type="ORF">HKI87_18g87820</name>
</gene>
<organism evidence="3 4">
    <name type="scientific">Chloropicon roscoffensis</name>
    <dbReference type="NCBI Taxonomy" id="1461544"/>
    <lineage>
        <taxon>Eukaryota</taxon>
        <taxon>Viridiplantae</taxon>
        <taxon>Chlorophyta</taxon>
        <taxon>Chloropicophyceae</taxon>
        <taxon>Chloropicales</taxon>
        <taxon>Chloropicaceae</taxon>
        <taxon>Chloropicon</taxon>
    </lineage>
</organism>
<name>A0AAX4PLI6_9CHLO</name>
<feature type="transmembrane region" description="Helical" evidence="2">
    <location>
        <begin position="44"/>
        <end position="64"/>
    </location>
</feature>